<dbReference type="Pfam" id="PF00534">
    <property type="entry name" value="Glycos_transf_1"/>
    <property type="match status" value="1"/>
</dbReference>
<dbReference type="PANTHER" id="PTHR12526">
    <property type="entry name" value="GLYCOSYLTRANSFERASE"/>
    <property type="match status" value="1"/>
</dbReference>
<comment type="caution">
    <text evidence="2">The sequence shown here is derived from an EMBL/GenBank/DDBJ whole genome shotgun (WGS) entry which is preliminary data.</text>
</comment>
<proteinExistence type="predicted"/>
<sequence>MKSTLILLIGIMENKRLLVVEASSLLAGSQKITLKIVDSLSDKGFEIYSLLKHDDSLFDGYYKRFNNHQFLMHKLLNRFFGTGDFSIKNLSFQSKLLLFFSVFISNLQVIYTAKKHRIYNIYCYDPKGIILCGLFAKFFKLKVIWHLHGKLNFGNKINRFLLGMADEVIVPSCSIADNFINIRDDINVIYNGFEFKECDKLYEKKTDVINLLFIGTIVPNKGLHVLIENLINSNFKENVILNVLGSPVGDIGIAYKKYIIELINDLPKNVLVEFHGWVNNPYDFIKKSDLLLFSSLEKCRITLNGEEKTFSASEGLPTVLIESIALGTPVLANKTTGVNEIVYDSCFGTVVDDISLCDFDKEIKEIIERRKNIPTTDFFKKFSINTMNESIFNIINR</sequence>
<protein>
    <recommendedName>
        <fullName evidence="1">Glycosyl transferase family 1 domain-containing protein</fullName>
    </recommendedName>
</protein>
<organism evidence="2 3">
    <name type="scientific">Photobacterium leiognathi</name>
    <dbReference type="NCBI Taxonomy" id="553611"/>
    <lineage>
        <taxon>Bacteria</taxon>
        <taxon>Pseudomonadati</taxon>
        <taxon>Pseudomonadota</taxon>
        <taxon>Gammaproteobacteria</taxon>
        <taxon>Vibrionales</taxon>
        <taxon>Vibrionaceae</taxon>
        <taxon>Photobacterium</taxon>
    </lineage>
</organism>
<dbReference type="Proteomes" id="UP000241566">
    <property type="component" value="Unassembled WGS sequence"/>
</dbReference>
<evidence type="ECO:0000313" key="3">
    <source>
        <dbReference type="Proteomes" id="UP000241566"/>
    </source>
</evidence>
<reference evidence="2 3" key="1">
    <citation type="submission" date="2018-01" db="EMBL/GenBank/DDBJ databases">
        <title>Whole genome sequencing of Histamine producing bacteria.</title>
        <authorList>
            <person name="Butler K."/>
        </authorList>
    </citation>
    <scope>NUCLEOTIDE SEQUENCE [LARGE SCALE GENOMIC DNA]</scope>
    <source>
        <strain evidence="2 3">ATCC 25521</strain>
    </source>
</reference>
<dbReference type="InterPro" id="IPR001296">
    <property type="entry name" value="Glyco_trans_1"/>
</dbReference>
<name>A0ABX5GDA6_PHOLE</name>
<dbReference type="SUPFAM" id="SSF53756">
    <property type="entry name" value="UDP-Glycosyltransferase/glycogen phosphorylase"/>
    <property type="match status" value="1"/>
</dbReference>
<evidence type="ECO:0000313" key="2">
    <source>
        <dbReference type="EMBL" id="PSV79945.1"/>
    </source>
</evidence>
<keyword evidence="3" id="KW-1185">Reference proteome</keyword>
<gene>
    <name evidence="2" type="ORF">CTM94_14775</name>
</gene>
<accession>A0ABX5GDA6</accession>
<evidence type="ECO:0000259" key="1">
    <source>
        <dbReference type="Pfam" id="PF00534"/>
    </source>
</evidence>
<feature type="domain" description="Glycosyl transferase family 1" evidence="1">
    <location>
        <begin position="203"/>
        <end position="370"/>
    </location>
</feature>
<dbReference type="Gene3D" id="3.40.50.2000">
    <property type="entry name" value="Glycogen Phosphorylase B"/>
    <property type="match status" value="2"/>
</dbReference>
<dbReference type="EMBL" id="PYOI01000023">
    <property type="protein sequence ID" value="PSV79945.1"/>
    <property type="molecule type" value="Genomic_DNA"/>
</dbReference>